<dbReference type="SUPFAM" id="SSF52540">
    <property type="entry name" value="P-loop containing nucleoside triphosphate hydrolases"/>
    <property type="match status" value="1"/>
</dbReference>
<dbReference type="GO" id="GO:0003724">
    <property type="term" value="F:RNA helicase activity"/>
    <property type="evidence" value="ECO:0007669"/>
    <property type="project" value="UniProtKB-EC"/>
</dbReference>
<feature type="compositionally biased region" description="Basic and acidic residues" evidence="9">
    <location>
        <begin position="788"/>
        <end position="805"/>
    </location>
</feature>
<proteinExistence type="inferred from homology"/>
<dbReference type="EMBL" id="HBGE01072204">
    <property type="protein sequence ID" value="CAD9166454.1"/>
    <property type="molecule type" value="Transcribed_RNA"/>
</dbReference>
<dbReference type="SMART" id="SM00487">
    <property type="entry name" value="DEXDc"/>
    <property type="match status" value="1"/>
</dbReference>
<dbReference type="Pfam" id="PF00270">
    <property type="entry name" value="DEAD"/>
    <property type="match status" value="1"/>
</dbReference>
<gene>
    <name evidence="12" type="ORF">ACAT0790_LOCUS43222</name>
</gene>
<evidence type="ECO:0000259" key="10">
    <source>
        <dbReference type="PROSITE" id="PS51192"/>
    </source>
</evidence>
<dbReference type="GO" id="GO:0005524">
    <property type="term" value="F:ATP binding"/>
    <property type="evidence" value="ECO:0007669"/>
    <property type="project" value="UniProtKB-KW"/>
</dbReference>
<dbReference type="PROSITE" id="PS51194">
    <property type="entry name" value="HELICASE_CTER"/>
    <property type="match status" value="1"/>
</dbReference>
<dbReference type="PANTHER" id="PTHR47959:SF8">
    <property type="entry name" value="RNA HELICASE"/>
    <property type="match status" value="1"/>
</dbReference>
<name>A0A7S1RHE8_ALECA</name>
<feature type="domain" description="Helicase ATP-binding" evidence="10">
    <location>
        <begin position="1"/>
        <end position="161"/>
    </location>
</feature>
<dbReference type="AlphaFoldDB" id="A0A7S1RHE8"/>
<feature type="compositionally biased region" description="Pro residues" evidence="9">
    <location>
        <begin position="502"/>
        <end position="511"/>
    </location>
</feature>
<feature type="region of interest" description="Disordered" evidence="9">
    <location>
        <begin position="490"/>
        <end position="575"/>
    </location>
</feature>
<organism evidence="12">
    <name type="scientific">Alexandrium catenella</name>
    <name type="common">Red tide dinoflagellate</name>
    <name type="synonym">Gonyaulax catenella</name>
    <dbReference type="NCBI Taxonomy" id="2925"/>
    <lineage>
        <taxon>Eukaryota</taxon>
        <taxon>Sar</taxon>
        <taxon>Alveolata</taxon>
        <taxon>Dinophyceae</taxon>
        <taxon>Gonyaulacales</taxon>
        <taxon>Pyrocystaceae</taxon>
        <taxon>Alexandrium</taxon>
    </lineage>
</organism>
<accession>A0A7S1RHE8</accession>
<dbReference type="SMART" id="SM01123">
    <property type="entry name" value="DBP10CT"/>
    <property type="match status" value="1"/>
</dbReference>
<dbReference type="InterPro" id="IPR000629">
    <property type="entry name" value="RNA-helicase_DEAD-box_CS"/>
</dbReference>
<dbReference type="InterPro" id="IPR027417">
    <property type="entry name" value="P-loop_NTPase"/>
</dbReference>
<dbReference type="PANTHER" id="PTHR47959">
    <property type="entry name" value="ATP-DEPENDENT RNA HELICASE RHLE-RELATED"/>
    <property type="match status" value="1"/>
</dbReference>
<sequence>MARTGSGKTAAFIIPIVERLGSHSVSVGIRAVVLSPTRELAMQTAKFFRQLSRHSGLRCCLLVGGQAMEKQFEHLANNPDIVIATPGRLMHHMLEAELSLTRIEILVFDEADRLFELGFAEQLQQVLEKTPTSRQCLLFSATLPAQLVSFSRSGVKNPVFVRLDVETTISDALDLWYLYVRKDEKLAATVAVLRHLHRQEKSTIMFVATRHHVEFFGEFLAQFGLPAAIVYGSMDQVARLEQVARFRKGKARILVTTDVAARGIDIPFLDHVLNFDFPPSAKLFVHRSGRTARAGRSGICASLVTLDDLPYATELMLFLGHKIALPDGSSSTSGTSEDGKRVPVIGAVPGLEHEMEKIEAVLKEEGTVLHGLHKSMMASYNIYNKTRPTASKQSAARAKQMLEDCGGAGRLQSLCHPAFRDVADETQGHAASGVVVSKAGAALIQELRGFRPRVEKVGNVISTGSMRTMEQAKLDASAVAATRLAEGSSEFLSMPEPAGGTPAPPEPPPSRPEVRDRARMSKRQRRELSRGGGGAAGAGGAAGGAGAFDGWDVQVDGQTLGGEETPATGSRARGKPAVEQFYLSTARNSSVTAKERGLEMEQYQMDLLPDDSTDIQRAKSVIRWDAKKKKYLPVMVSVDGRIVKQGKKVNESGHRVRGEREKSDLYKKWAKSTKRRIQKVGEMEQESGGPFGGIKHQAQGRTIEFGAGGEEVEGAKTRKPVVPFHGEIEEKYLTHKQKRIMKKRSGADSVAGKGQVASEMKTPSQIQKEKKQRDRLKLKQNPKLRKKADKEWKTNHKQKMEERSMKYGARTRSKMLIIEGSKRKGGRGTRPMTGHGPMSSV</sequence>
<evidence type="ECO:0000256" key="3">
    <source>
        <dbReference type="ARBA" id="ARBA00022741"/>
    </source>
</evidence>
<keyword evidence="3" id="KW-0547">Nucleotide-binding</keyword>
<evidence type="ECO:0000256" key="9">
    <source>
        <dbReference type="SAM" id="MobiDB-lite"/>
    </source>
</evidence>
<dbReference type="PROSITE" id="PS51192">
    <property type="entry name" value="HELICASE_ATP_BIND_1"/>
    <property type="match status" value="1"/>
</dbReference>
<dbReference type="InterPro" id="IPR014001">
    <property type="entry name" value="Helicase_ATP-bd"/>
</dbReference>
<dbReference type="EC" id="3.6.4.13" evidence="2"/>
<feature type="compositionally biased region" description="Basic and acidic residues" evidence="9">
    <location>
        <begin position="767"/>
        <end position="777"/>
    </location>
</feature>
<dbReference type="InterPro" id="IPR001650">
    <property type="entry name" value="Helicase_C-like"/>
</dbReference>
<evidence type="ECO:0000256" key="5">
    <source>
        <dbReference type="ARBA" id="ARBA00022806"/>
    </source>
</evidence>
<feature type="region of interest" description="Disordered" evidence="9">
    <location>
        <begin position="739"/>
        <end position="841"/>
    </location>
</feature>
<evidence type="ECO:0000256" key="2">
    <source>
        <dbReference type="ARBA" id="ARBA00012552"/>
    </source>
</evidence>
<comment type="similarity">
    <text evidence="1">Belongs to the DEAD box helicase family. DDX54/DBP10 subfamily.</text>
</comment>
<keyword evidence="5" id="KW-0347">Helicase</keyword>
<evidence type="ECO:0000256" key="1">
    <source>
        <dbReference type="ARBA" id="ARBA00010379"/>
    </source>
</evidence>
<keyword evidence="6" id="KW-0067">ATP-binding</keyword>
<dbReference type="InterPro" id="IPR012541">
    <property type="entry name" value="DBP10_C"/>
</dbReference>
<dbReference type="InterPro" id="IPR050079">
    <property type="entry name" value="DEAD_box_RNA_helicase"/>
</dbReference>
<keyword evidence="4" id="KW-0378">Hydrolase</keyword>
<dbReference type="Gene3D" id="3.40.50.300">
    <property type="entry name" value="P-loop containing nucleotide triphosphate hydrolases"/>
    <property type="match status" value="2"/>
</dbReference>
<dbReference type="Pfam" id="PF08147">
    <property type="entry name" value="DBP10CT"/>
    <property type="match status" value="1"/>
</dbReference>
<dbReference type="GO" id="GO:0005829">
    <property type="term" value="C:cytosol"/>
    <property type="evidence" value="ECO:0007669"/>
    <property type="project" value="TreeGrafter"/>
</dbReference>
<dbReference type="CDD" id="cd18787">
    <property type="entry name" value="SF2_C_DEAD"/>
    <property type="match status" value="1"/>
</dbReference>
<evidence type="ECO:0000256" key="6">
    <source>
        <dbReference type="ARBA" id="ARBA00022840"/>
    </source>
</evidence>
<keyword evidence="7" id="KW-0694">RNA-binding</keyword>
<evidence type="ECO:0000313" key="12">
    <source>
        <dbReference type="EMBL" id="CAD9166454.1"/>
    </source>
</evidence>
<feature type="compositionally biased region" description="Basic residues" evidence="9">
    <location>
        <begin position="778"/>
        <end position="787"/>
    </location>
</feature>
<protein>
    <recommendedName>
        <fullName evidence="2">RNA helicase</fullName>
        <ecNumber evidence="2">3.6.4.13</ecNumber>
    </recommendedName>
</protein>
<dbReference type="GO" id="GO:0003723">
    <property type="term" value="F:RNA binding"/>
    <property type="evidence" value="ECO:0007669"/>
    <property type="project" value="UniProtKB-KW"/>
</dbReference>
<reference evidence="12" key="1">
    <citation type="submission" date="2021-01" db="EMBL/GenBank/DDBJ databases">
        <authorList>
            <person name="Corre E."/>
            <person name="Pelletier E."/>
            <person name="Niang G."/>
            <person name="Scheremetjew M."/>
            <person name="Finn R."/>
            <person name="Kale V."/>
            <person name="Holt S."/>
            <person name="Cochrane G."/>
            <person name="Meng A."/>
            <person name="Brown T."/>
            <person name="Cohen L."/>
        </authorList>
    </citation>
    <scope>NUCLEOTIDE SEQUENCE</scope>
    <source>
        <strain evidence="12">OF101</strain>
    </source>
</reference>
<evidence type="ECO:0000256" key="8">
    <source>
        <dbReference type="ARBA" id="ARBA00047984"/>
    </source>
</evidence>
<dbReference type="GO" id="GO:0005730">
    <property type="term" value="C:nucleolus"/>
    <property type="evidence" value="ECO:0007669"/>
    <property type="project" value="UniProtKB-SubCell"/>
</dbReference>
<dbReference type="GO" id="GO:0016787">
    <property type="term" value="F:hydrolase activity"/>
    <property type="evidence" value="ECO:0007669"/>
    <property type="project" value="UniProtKB-KW"/>
</dbReference>
<evidence type="ECO:0000256" key="7">
    <source>
        <dbReference type="ARBA" id="ARBA00022884"/>
    </source>
</evidence>
<feature type="compositionally biased region" description="Gly residues" evidence="9">
    <location>
        <begin position="530"/>
        <end position="547"/>
    </location>
</feature>
<comment type="catalytic activity">
    <reaction evidence="8">
        <text>ATP + H2O = ADP + phosphate + H(+)</text>
        <dbReference type="Rhea" id="RHEA:13065"/>
        <dbReference type="ChEBI" id="CHEBI:15377"/>
        <dbReference type="ChEBI" id="CHEBI:15378"/>
        <dbReference type="ChEBI" id="CHEBI:30616"/>
        <dbReference type="ChEBI" id="CHEBI:43474"/>
        <dbReference type="ChEBI" id="CHEBI:456216"/>
        <dbReference type="EC" id="3.6.4.13"/>
    </reaction>
</comment>
<evidence type="ECO:0000256" key="4">
    <source>
        <dbReference type="ARBA" id="ARBA00022801"/>
    </source>
</evidence>
<dbReference type="Pfam" id="PF00271">
    <property type="entry name" value="Helicase_C"/>
    <property type="match status" value="1"/>
</dbReference>
<dbReference type="SMART" id="SM00490">
    <property type="entry name" value="HELICc"/>
    <property type="match status" value="1"/>
</dbReference>
<dbReference type="InterPro" id="IPR011545">
    <property type="entry name" value="DEAD/DEAH_box_helicase_dom"/>
</dbReference>
<dbReference type="PROSITE" id="PS00039">
    <property type="entry name" value="DEAD_ATP_HELICASE"/>
    <property type="match status" value="1"/>
</dbReference>
<evidence type="ECO:0000259" key="11">
    <source>
        <dbReference type="PROSITE" id="PS51194"/>
    </source>
</evidence>
<feature type="domain" description="Helicase C-terminal" evidence="11">
    <location>
        <begin position="172"/>
        <end position="337"/>
    </location>
</feature>